<evidence type="ECO:0000313" key="2">
    <source>
        <dbReference type="Proteomes" id="UP000018888"/>
    </source>
</evidence>
<keyword evidence="2" id="KW-1185">Reference proteome</keyword>
<dbReference type="EMBL" id="AUPC02000174">
    <property type="protein sequence ID" value="POG67291.1"/>
    <property type="molecule type" value="Genomic_DNA"/>
</dbReference>
<dbReference type="AlphaFoldDB" id="A0A2P4PPI0"/>
<gene>
    <name evidence="1" type="ORF">GLOIN_2v1779614</name>
</gene>
<dbReference type="VEuPathDB" id="FungiDB:RhiirFUN_002547"/>
<comment type="caution">
    <text evidence="1">The sequence shown here is derived from an EMBL/GenBank/DDBJ whole genome shotgun (WGS) entry which is preliminary data.</text>
</comment>
<name>A0A2P4PPI0_RHIID</name>
<reference evidence="1 2" key="1">
    <citation type="journal article" date="2013" name="Proc. Natl. Acad. Sci. U.S.A.">
        <title>Genome of an arbuscular mycorrhizal fungus provides insight into the oldest plant symbiosis.</title>
        <authorList>
            <person name="Tisserant E."/>
            <person name="Malbreil M."/>
            <person name="Kuo A."/>
            <person name="Kohler A."/>
            <person name="Symeonidi A."/>
            <person name="Balestrini R."/>
            <person name="Charron P."/>
            <person name="Duensing N."/>
            <person name="Frei Dit Frey N."/>
            <person name="Gianinazzi-Pearson V."/>
            <person name="Gilbert L.B."/>
            <person name="Handa Y."/>
            <person name="Herr J.R."/>
            <person name="Hijri M."/>
            <person name="Koul R."/>
            <person name="Kawaguchi M."/>
            <person name="Krajinski F."/>
            <person name="Lammers P.J."/>
            <person name="Masclaux F.G."/>
            <person name="Murat C."/>
            <person name="Morin E."/>
            <person name="Ndikumana S."/>
            <person name="Pagni M."/>
            <person name="Petitpierre D."/>
            <person name="Requena N."/>
            <person name="Rosikiewicz P."/>
            <person name="Riley R."/>
            <person name="Saito K."/>
            <person name="San Clemente H."/>
            <person name="Shapiro H."/>
            <person name="van Tuinen D."/>
            <person name="Becard G."/>
            <person name="Bonfante P."/>
            <person name="Paszkowski U."/>
            <person name="Shachar-Hill Y.Y."/>
            <person name="Tuskan G.A."/>
            <person name="Young P.W."/>
            <person name="Sanders I.R."/>
            <person name="Henrissat B."/>
            <person name="Rensing S.A."/>
            <person name="Grigoriev I.V."/>
            <person name="Corradi N."/>
            <person name="Roux C."/>
            <person name="Martin F."/>
        </authorList>
    </citation>
    <scope>NUCLEOTIDE SEQUENCE [LARGE SCALE GENOMIC DNA]</scope>
    <source>
        <strain evidence="1 2">DAOM 197198</strain>
    </source>
</reference>
<reference evidence="1 2" key="2">
    <citation type="journal article" date="2018" name="New Phytol.">
        <title>High intraspecific genome diversity in the model arbuscular mycorrhizal symbiont Rhizophagus irregularis.</title>
        <authorList>
            <person name="Chen E.C.H."/>
            <person name="Morin E."/>
            <person name="Beaudet D."/>
            <person name="Noel J."/>
            <person name="Yildirir G."/>
            <person name="Ndikumana S."/>
            <person name="Charron P."/>
            <person name="St-Onge C."/>
            <person name="Giorgi J."/>
            <person name="Kruger M."/>
            <person name="Marton T."/>
            <person name="Ropars J."/>
            <person name="Grigoriev I.V."/>
            <person name="Hainaut M."/>
            <person name="Henrissat B."/>
            <person name="Roux C."/>
            <person name="Martin F."/>
            <person name="Corradi N."/>
        </authorList>
    </citation>
    <scope>NUCLEOTIDE SEQUENCE [LARGE SCALE GENOMIC DNA]</scope>
    <source>
        <strain evidence="1 2">DAOM 197198</strain>
    </source>
</reference>
<sequence>MSGAHLLTLGSSTTRFEQLLKLSNLSNSVMYRHDVIKFDRQDDGAAYCVFCSGNLQNCHEAHDTEEDIRGLFVYLFIMSELINSYLNCEITPLKRIKIKNFLAGQSFAIFVSLAESMVLLVKAHQEYYPNYPFLPWMHGSEACEHFFGMACQINSDFNYSELLQLVPKISQCTKALRIKNVTLEKEKSVRDGYYFDYNIGNINPSKLAELCAWPSDKDITSAVKYSYKLVSELAKALDMESTSNMNHSLLLPFPTLELENDSNEFFEIDREISNAISQASKHTTKRIDDVLDLSNIKNQFTHAYNSRPIERQNRAHMIGHENTNTINSNRVSHIISHFTNNDNLTVRFIKQREKRWKENWKVITANIASLHKFELSRQRQTDKVTNKIICVESANITQDFPLQQSDYVIALYGTKICIAKIIAMYYEGYGNHYYSQNAVTQIEDLSYISLQCPQNIIYHINSNGVIIGDSSLTLTGVARSIFNYFNRDTIKNSIINMIQ</sequence>
<proteinExistence type="predicted"/>
<protein>
    <submittedName>
        <fullName evidence="1">Uncharacterized protein</fullName>
    </submittedName>
</protein>
<dbReference type="Proteomes" id="UP000018888">
    <property type="component" value="Unassembled WGS sequence"/>
</dbReference>
<accession>A0A2P4PPI0</accession>
<evidence type="ECO:0000313" key="1">
    <source>
        <dbReference type="EMBL" id="POG67291.1"/>
    </source>
</evidence>
<organism evidence="1 2">
    <name type="scientific">Rhizophagus irregularis (strain DAOM 181602 / DAOM 197198 / MUCL 43194)</name>
    <name type="common">Arbuscular mycorrhizal fungus</name>
    <name type="synonym">Glomus intraradices</name>
    <dbReference type="NCBI Taxonomy" id="747089"/>
    <lineage>
        <taxon>Eukaryota</taxon>
        <taxon>Fungi</taxon>
        <taxon>Fungi incertae sedis</taxon>
        <taxon>Mucoromycota</taxon>
        <taxon>Glomeromycotina</taxon>
        <taxon>Glomeromycetes</taxon>
        <taxon>Glomerales</taxon>
        <taxon>Glomeraceae</taxon>
        <taxon>Rhizophagus</taxon>
    </lineage>
</organism>